<dbReference type="Proteomes" id="UP000010121">
    <property type="component" value="Unassembled WGS sequence"/>
</dbReference>
<evidence type="ECO:0000256" key="1">
    <source>
        <dbReference type="SAM" id="MobiDB-lite"/>
    </source>
</evidence>
<evidence type="ECO:0000313" key="3">
    <source>
        <dbReference type="Proteomes" id="UP000010121"/>
    </source>
</evidence>
<comment type="caution">
    <text evidence="2">The sequence shown here is derived from an EMBL/GenBank/DDBJ whole genome shotgun (WGS) entry which is preliminary data.</text>
</comment>
<dbReference type="STRING" id="371731.Rsw2DRAFT_1745"/>
<dbReference type="EMBL" id="ACYY01000010">
    <property type="protein sequence ID" value="EEW25215.1"/>
    <property type="molecule type" value="Genomic_DNA"/>
</dbReference>
<sequence>MEHQNEDRKEVPGRKGEFHASRFWMGRQDGGVGRMM</sequence>
<evidence type="ECO:0000313" key="2">
    <source>
        <dbReference type="EMBL" id="EEW25215.1"/>
    </source>
</evidence>
<organism evidence="2 3">
    <name type="scientific">Rhodobacter ferrooxidans</name>
    <dbReference type="NCBI Taxonomy" id="371731"/>
    <lineage>
        <taxon>Bacteria</taxon>
        <taxon>Pseudomonadati</taxon>
        <taxon>Pseudomonadota</taxon>
        <taxon>Alphaproteobacteria</taxon>
        <taxon>Rhodobacterales</taxon>
        <taxon>Rhodobacter group</taxon>
        <taxon>Rhodobacter</taxon>
    </lineage>
</organism>
<protein>
    <submittedName>
        <fullName evidence="2">Uncharacterized protein</fullName>
    </submittedName>
</protein>
<gene>
    <name evidence="2" type="ORF">Rsw2DRAFT_1745</name>
</gene>
<accession>C8S117</accession>
<keyword evidence="3" id="KW-1185">Reference proteome</keyword>
<proteinExistence type="predicted"/>
<feature type="compositionally biased region" description="Basic and acidic residues" evidence="1">
    <location>
        <begin position="1"/>
        <end position="20"/>
    </location>
</feature>
<dbReference type="AlphaFoldDB" id="C8S117"/>
<name>C8S117_9RHOB</name>
<feature type="region of interest" description="Disordered" evidence="1">
    <location>
        <begin position="1"/>
        <end position="36"/>
    </location>
</feature>
<reference evidence="2 3" key="1">
    <citation type="submission" date="2009-08" db="EMBL/GenBank/DDBJ databases">
        <title>The draft genome of Rhodobacter sp. SW2.</title>
        <authorList>
            <consortium name="US DOE Joint Genome Institute (JGI-PGF)"/>
            <person name="Lucas S."/>
            <person name="Copeland A."/>
            <person name="Lapidus A."/>
            <person name="Glavina del Rio T."/>
            <person name="Tice H."/>
            <person name="Bruce D."/>
            <person name="Goodwin L."/>
            <person name="Pitluck S."/>
            <person name="Larimer F."/>
            <person name="Land M.L."/>
            <person name="Hauser L."/>
            <person name="Emerson D."/>
        </authorList>
    </citation>
    <scope>NUCLEOTIDE SEQUENCE [LARGE SCALE GENOMIC DNA]</scope>
    <source>
        <strain evidence="2 3">SW2</strain>
    </source>
</reference>